<feature type="compositionally biased region" description="Polar residues" evidence="3">
    <location>
        <begin position="1047"/>
        <end position="1058"/>
    </location>
</feature>
<feature type="compositionally biased region" description="Basic and acidic residues" evidence="3">
    <location>
        <begin position="1059"/>
        <end position="1069"/>
    </location>
</feature>
<dbReference type="SMART" id="SM00247">
    <property type="entry name" value="XTALbg"/>
    <property type="match status" value="6"/>
</dbReference>
<name>A0AAV6FS45_9TELE</name>
<organism evidence="5 6">
    <name type="scientific">Alosa alosa</name>
    <name type="common">allis shad</name>
    <dbReference type="NCBI Taxonomy" id="278164"/>
    <lineage>
        <taxon>Eukaryota</taxon>
        <taxon>Metazoa</taxon>
        <taxon>Chordata</taxon>
        <taxon>Craniata</taxon>
        <taxon>Vertebrata</taxon>
        <taxon>Euteleostomi</taxon>
        <taxon>Actinopterygii</taxon>
        <taxon>Neopterygii</taxon>
        <taxon>Teleostei</taxon>
        <taxon>Clupei</taxon>
        <taxon>Clupeiformes</taxon>
        <taxon>Clupeoidei</taxon>
        <taxon>Clupeidae</taxon>
        <taxon>Alosa</taxon>
    </lineage>
</organism>
<dbReference type="Pfam" id="PF00652">
    <property type="entry name" value="Ricin_B_lectin"/>
    <property type="match status" value="1"/>
</dbReference>
<dbReference type="InterPro" id="IPR011024">
    <property type="entry name" value="G_crystallin-like"/>
</dbReference>
<dbReference type="InterPro" id="IPR001064">
    <property type="entry name" value="Beta/gamma_crystallin"/>
</dbReference>
<evidence type="ECO:0000256" key="1">
    <source>
        <dbReference type="ARBA" id="ARBA00009646"/>
    </source>
</evidence>
<dbReference type="PROSITE" id="PS50231">
    <property type="entry name" value="RICIN_B_LECTIN"/>
    <property type="match status" value="1"/>
</dbReference>
<reference evidence="5" key="1">
    <citation type="submission" date="2020-10" db="EMBL/GenBank/DDBJ databases">
        <title>Chromosome-scale genome assembly of the Allis shad, Alosa alosa.</title>
        <authorList>
            <person name="Margot Z."/>
            <person name="Christophe K."/>
            <person name="Cabau C."/>
            <person name="Louis A."/>
            <person name="Berthelot C."/>
            <person name="Parey E."/>
            <person name="Roest Crollius H."/>
            <person name="Montfort J."/>
            <person name="Robinson-Rechavi M."/>
            <person name="Bucao C."/>
            <person name="Bouchez O."/>
            <person name="Gislard M."/>
            <person name="Lluch J."/>
            <person name="Milhes M."/>
            <person name="Lampietro C."/>
            <person name="Lopez Roques C."/>
            <person name="Donnadieu C."/>
            <person name="Braasch I."/>
            <person name="Desvignes T."/>
            <person name="Postlethwait J."/>
            <person name="Bobe J."/>
            <person name="Guiguen Y."/>
        </authorList>
    </citation>
    <scope>NUCLEOTIDE SEQUENCE</scope>
    <source>
        <strain evidence="5">M-15738</strain>
        <tissue evidence="5">Blood</tissue>
    </source>
</reference>
<feature type="domain" description="Beta/gamma crystallin 'Greek key'" evidence="4">
    <location>
        <begin position="2387"/>
        <end position="2428"/>
    </location>
</feature>
<feature type="compositionally biased region" description="Polar residues" evidence="3">
    <location>
        <begin position="277"/>
        <end position="293"/>
    </location>
</feature>
<feature type="region of interest" description="Disordered" evidence="3">
    <location>
        <begin position="147"/>
        <end position="171"/>
    </location>
</feature>
<feature type="compositionally biased region" description="Basic and acidic residues" evidence="3">
    <location>
        <begin position="453"/>
        <end position="469"/>
    </location>
</feature>
<feature type="domain" description="Beta/gamma crystallin 'Greek key'" evidence="4">
    <location>
        <begin position="2258"/>
        <end position="2295"/>
    </location>
</feature>
<dbReference type="Gene3D" id="2.60.20.10">
    <property type="entry name" value="Crystallins"/>
    <property type="match status" value="7"/>
</dbReference>
<feature type="compositionally biased region" description="Low complexity" evidence="3">
    <location>
        <begin position="154"/>
        <end position="171"/>
    </location>
</feature>
<feature type="compositionally biased region" description="Basic and acidic residues" evidence="3">
    <location>
        <begin position="1608"/>
        <end position="1620"/>
    </location>
</feature>
<sequence>MSKPNTSKLKKLFMKSKSTEKENHIEEKHVQVPRSEISSPGAKSATLPTSPLGVGSAANDVFSPTSPVKKRFGSLRIRRSKSKGLSSGSMVSDTDSMNCSFADDDENSFMYAETSSTLSLDISRLSKKNSGEREGGVFKRLGSFLGLQKKKSRSASQSSPGSPSAGATTPSVLSDATSICSIASIIEDGGDLPFADCSEGSETESVRGVHVCELKSEIEKSTEHLPEGQADEQGPGSRRGSGADQPEVSEWSLVDEVNKKLQEHQEKTAGREGSEPSKAQTAQATITSPNQVKSPVKKTVVIPALSNRSNYSALVGVTLGSKSRNSSVTGPITEEDEEGCETEGGDGMGRNGAARRKPRKLSTAEPLSPTQTHTPTQAGPRGEEVGPSTDSPVLTPPPAPVGAQSGVTPTPEPEVPASTRQTAHTPCSKEELLTHTPSPEGDQTAAQQEAQSTEEKRRSVKLSHREKVFAKRVSVSPQASVDNTDHTAQELDPRSETGQTSVKLNAKVESKQLLEETAEPGTDAPEENPDIQHVDKLPTATVNTEMPVSKLQISRLGSGVVSRPIRQADSEPNESPTSAQRPPVAPKTKATAEKGRTLLVSDGEPQKTPKTGREPRSPTIKESPNNSQTEIKSKIPKMSFSDGAPKTAQGTDGSGDVSGRLTFGKEREGKGNGPKSDDPNLGDRIALLPGETETKTDGKILKAPSATRPTTEAVPGSEEATPSEEPASPLPLREADNRHISRDQTGKPSELTTVEKSLERRQGAFLKNTGAPSGPKENYSVKSQAQTPTAKSRLPKVTEGASVRKPVDGKVKISDSGGKSALLKNRLANMAPLSPSRSNQQQQPQLSTDGAGPSLLESSRKGKSEASPTGSRLPRPSLSSPPWQSSSEDSSHGEGESLSPTVLAEAKPEKRDSQCTNGHSADSRGSDAEHSGTVRAAAVEGASGVEQGESCSPNKKPPLARKPLPSRLKSPTKLKTLRGGEKAENSAQLAAPVTEQQTPEQGLAKKSSTEKAEREAVAVTDMGNTPSETNYSSSSDETVTKSDAESTDSGGCKSQTNEEQTKPDVDPADKVQQSKPDVGRPARMESTHAQEKGEKGKSSMVSVAGHVVEKQAPAKPAVEKTAKQRGKDPEEVKTNKPTSSNLPSSNIEPPMSPKNREACKTTAEVSEEKPAPEKAVEKTPKQKGKDKSEQQEVKSPKPIPSDHTFALPKDKESATASVECVDKKPVPEKMSVEKTPKQKGKATAEPQELKSPKPPSPDRVDKPPKSQKNTASIQNASDVSKEVKAKHAERPVENGLDATAAGPPTAVFTAVTEKDLSKAEKETSRESQQRSVTESLKKEETVLTPEESKPLVADAPVNTGEAREMRKNKKRHSKTAEETAESIKTPTDNCEIHQEIEKLADKPKEQQDSKDSQQMNKTLIQNTTNQNKVEEAPKIISSKCPDEKPVTLSNLPKPKTRDAEHAPKEHMAPVVSPAIQDLLPIKNKAEVKEKVTFAALNPQEDTEKSKTHKATTVVNDPPKNLLSLNLSSTKKCNQDAPSSWLDVDNKFGKKRAERNMDCSVSDDDNLDASDDFDNFIRNIKELGTPFSFPPRRPGQAKLPSPPFAMPAIKEDNSEKVFDPKTFDFGKRKKNFARDLSPAMLINRSNRDKTKVPRKRMTEDSMIYHEIKSSSRPSCEERAGREHHRGEGKLLDEDDNIDKEAAEESGLASSRLGRISILSSLMQWNKPVRTPFSAMPEGGEAVTPAERSSPELQPSPTCPSPPSFTDVHLPDLLEKYVKKNDTPASNPKAFEPPSLLPTQENNSAPNPLTSGIHQHNLLGLTPPPHIIQPPPKSKLPPTPVKIPTSRGFHKRPGKMVVFEMVEFGGQAAEIFEDVEDASFLQLSPVISIKVVRGCWLLYEMPGFQGRMVALEEGPMELQNMWPEPEPPGLAMPTTPLKIGSIRLAVRDYSMPRIDLFTEPNGLGRVSTFTDFTPEVCSYSIPQNTASIRIHSGVWLVYSDPGFQGMLSVLEAGEFHYPEAWGFPSPFVGSLRPLKMGGIKVENPYDVKALVYEKAQFQGECMLLDSDVWDFGEGEGEEEEKKEEEKEGEEEREGCPNSPADRKKTLSTVGSIKIVGGLWVGYGEPGFEGPQYLLEEGEYADCSAWGGLGDTLMSLRPVQSDLTSPHLKMFSELDFGDRGVNIDLFVPVPNMENTGYGSRTRSMDVLSGIWVVFEKEGFCGELYVLEKGLYCTPEDWGSRTPAAASVLPVMLDNVDTLSKFKALLFPEPGFQGEPLLLEDSTASLPDGFRLSSCKVLSGSWVAFAGPQFTDLMYVLEEGEYSTLEAMGCEDTQSGICSIHTIAHELSLPSITLFFKPDLRGRRTVLIDNVVNLSLAGIDGRTRSTLVSGGIWVLYEQSNYRGRQVLLHPGNVSDWLQFSGWQRIGSLRPLMQKPVYVRLRNEESGFVMSLSGPLDDIKLLRVQALEESGGPEQSWLYCNGLLRCKSNYRGRQVLLHPGNVSDWLQFSGWQRIGSLRPLMQKPVYVRLRNEESGFVMSLSGPLDDIKLLRVQALEESGGPEQSWLYCNGLLRCKLVEDCCLETSGTVVMAGCRLTVSAEAGKENQLWDITPDGHIRTHINPELVLEIKGGQQYDRNQVVVNTLDERKASQRWMVEIL</sequence>
<feature type="compositionally biased region" description="Polar residues" evidence="3">
    <location>
        <begin position="320"/>
        <end position="330"/>
    </location>
</feature>
<comment type="caution">
    <text evidence="5">The sequence shown here is derived from an EMBL/GenBank/DDBJ whole genome shotgun (WGS) entry which is preliminary data.</text>
</comment>
<keyword evidence="2" id="KW-0677">Repeat</keyword>
<dbReference type="SMART" id="SM00458">
    <property type="entry name" value="RICIN"/>
    <property type="match status" value="1"/>
</dbReference>
<feature type="compositionally biased region" description="Low complexity" evidence="3">
    <location>
        <begin position="867"/>
        <end position="888"/>
    </location>
</feature>
<feature type="compositionally biased region" description="Basic and acidic residues" evidence="3">
    <location>
        <begin position="1166"/>
        <end position="1195"/>
    </location>
</feature>
<feature type="compositionally biased region" description="Polar residues" evidence="3">
    <location>
        <begin position="1135"/>
        <end position="1147"/>
    </location>
</feature>
<feature type="compositionally biased region" description="Basic and acidic residues" evidence="3">
    <location>
        <begin position="604"/>
        <end position="616"/>
    </location>
</feature>
<feature type="domain" description="Beta/gamma crystallin 'Greek key'" evidence="4">
    <location>
        <begin position="2206"/>
        <end position="2249"/>
    </location>
</feature>
<dbReference type="SUPFAM" id="SSF49695">
    <property type="entry name" value="gamma-Crystallin-like"/>
    <property type="match status" value="4"/>
</dbReference>
<feature type="domain" description="Beta/gamma crystallin 'Greek key'" evidence="4">
    <location>
        <begin position="2115"/>
        <end position="2157"/>
    </location>
</feature>
<feature type="compositionally biased region" description="Polar residues" evidence="3">
    <location>
        <begin position="368"/>
        <end position="377"/>
    </location>
</feature>
<feature type="region of interest" description="Disordered" evidence="3">
    <location>
        <begin position="1825"/>
        <end position="1846"/>
    </location>
</feature>
<feature type="compositionally biased region" description="Acidic residues" evidence="3">
    <location>
        <begin position="2071"/>
        <end position="2090"/>
    </location>
</feature>
<dbReference type="InterPro" id="IPR035992">
    <property type="entry name" value="Ricin_B-like_lectins"/>
</dbReference>
<feature type="compositionally biased region" description="Basic and acidic residues" evidence="3">
    <location>
        <begin position="1312"/>
        <end position="1328"/>
    </location>
</feature>
<evidence type="ECO:0000313" key="6">
    <source>
        <dbReference type="Proteomes" id="UP000823561"/>
    </source>
</evidence>
<dbReference type="InterPro" id="IPR000772">
    <property type="entry name" value="Ricin_B_lectin"/>
</dbReference>
<feature type="compositionally biased region" description="Basic and acidic residues" evidence="3">
    <location>
        <begin position="1220"/>
        <end position="1236"/>
    </location>
</feature>
<feature type="compositionally biased region" description="Basic and acidic residues" evidence="3">
    <location>
        <begin position="1644"/>
        <end position="1690"/>
    </location>
</feature>
<gene>
    <name evidence="5" type="ORF">AALO_G00245120</name>
</gene>
<proteinExistence type="inferred from homology"/>
<feature type="region of interest" description="Disordered" evidence="3">
    <location>
        <begin position="1584"/>
        <end position="1620"/>
    </location>
</feature>
<feature type="compositionally biased region" description="Basic and acidic residues" evidence="3">
    <location>
        <begin position="1279"/>
        <end position="1292"/>
    </location>
</feature>
<dbReference type="EMBL" id="JADWDJ010000019">
    <property type="protein sequence ID" value="KAG5265678.1"/>
    <property type="molecule type" value="Genomic_DNA"/>
</dbReference>
<feature type="region of interest" description="Disordered" evidence="3">
    <location>
        <begin position="1496"/>
        <end position="1520"/>
    </location>
</feature>
<protein>
    <recommendedName>
        <fullName evidence="4">Beta/gamma crystallin 'Greek key' domain-containing protein</fullName>
    </recommendedName>
</protein>
<dbReference type="InterPro" id="IPR050252">
    <property type="entry name" value="Beta/Gamma-Crystallin"/>
</dbReference>
<feature type="domain" description="Beta/gamma crystallin 'Greek key'" evidence="4">
    <location>
        <begin position="1852"/>
        <end position="1891"/>
    </location>
</feature>
<feature type="compositionally biased region" description="Basic and acidic residues" evidence="3">
    <location>
        <begin position="1247"/>
        <end position="1264"/>
    </location>
</feature>
<feature type="domain" description="Beta/gamma crystallin 'Greek key'" evidence="4">
    <location>
        <begin position="1991"/>
        <end position="2033"/>
    </location>
</feature>
<feature type="region of interest" description="Disordered" evidence="3">
    <location>
        <begin position="1641"/>
        <end position="1707"/>
    </location>
</feature>
<accession>A0AAV6FS45</accession>
<feature type="region of interest" description="Disordered" evidence="3">
    <location>
        <begin position="2071"/>
        <end position="2102"/>
    </location>
</feature>
<feature type="compositionally biased region" description="Polar residues" evidence="3">
    <location>
        <begin position="1266"/>
        <end position="1278"/>
    </location>
</feature>
<feature type="compositionally biased region" description="Basic and acidic residues" evidence="3">
    <location>
        <begin position="733"/>
        <end position="745"/>
    </location>
</feature>
<dbReference type="Pfam" id="PF00030">
    <property type="entry name" value="Crystall"/>
    <property type="match status" value="6"/>
</dbReference>
<evidence type="ECO:0000256" key="2">
    <source>
        <dbReference type="ARBA" id="ARBA00022737"/>
    </source>
</evidence>
<comment type="similarity">
    <text evidence="1">Belongs to the beta/gamma-crystallin family.</text>
</comment>
<feature type="compositionally biased region" description="Acidic residues" evidence="3">
    <location>
        <begin position="333"/>
        <end position="344"/>
    </location>
</feature>
<dbReference type="SUPFAM" id="SSF50370">
    <property type="entry name" value="Ricin B-like lectins"/>
    <property type="match status" value="1"/>
</dbReference>
<feature type="domain" description="Beta/gamma crystallin 'Greek key'" evidence="4">
    <location>
        <begin position="1892"/>
        <end position="1944"/>
    </location>
</feature>
<feature type="compositionally biased region" description="Basic and acidic residues" evidence="3">
    <location>
        <begin position="663"/>
        <end position="678"/>
    </location>
</feature>
<evidence type="ECO:0000256" key="3">
    <source>
        <dbReference type="SAM" id="MobiDB-lite"/>
    </source>
</evidence>
<feature type="compositionally biased region" description="Low complexity" evidence="3">
    <location>
        <begin position="715"/>
        <end position="732"/>
    </location>
</feature>
<feature type="compositionally biased region" description="Acidic residues" evidence="3">
    <location>
        <begin position="1691"/>
        <end position="1702"/>
    </location>
</feature>
<feature type="compositionally biased region" description="Polar residues" evidence="3">
    <location>
        <begin position="1412"/>
        <end position="1427"/>
    </location>
</feature>
<evidence type="ECO:0000259" key="4">
    <source>
        <dbReference type="PROSITE" id="PS50915"/>
    </source>
</evidence>
<feature type="compositionally biased region" description="Basic and acidic residues" evidence="3">
    <location>
        <begin position="1007"/>
        <end position="1016"/>
    </location>
</feature>
<feature type="compositionally biased region" description="Basic residues" evidence="3">
    <location>
        <begin position="68"/>
        <end position="82"/>
    </location>
</feature>
<keyword evidence="6" id="KW-1185">Reference proteome</keyword>
<dbReference type="PROSITE" id="PS50915">
    <property type="entry name" value="CRYSTALLIN_BETA_GAMMA"/>
    <property type="match status" value="8"/>
</dbReference>
<feature type="compositionally biased region" description="Basic and acidic residues" evidence="3">
    <location>
        <begin position="217"/>
        <end position="226"/>
    </location>
</feature>
<feature type="region of interest" description="Disordered" evidence="3">
    <location>
        <begin position="1"/>
        <end position="95"/>
    </location>
</feature>
<feature type="region of interest" description="Disordered" evidence="3">
    <location>
        <begin position="1778"/>
        <end position="1802"/>
    </location>
</feature>
<dbReference type="Gene3D" id="2.80.10.50">
    <property type="match status" value="1"/>
</dbReference>
<feature type="compositionally biased region" description="Basic and acidic residues" evidence="3">
    <location>
        <begin position="1117"/>
        <end position="1134"/>
    </location>
</feature>
<feature type="compositionally biased region" description="Polar residues" evidence="3">
    <location>
        <begin position="780"/>
        <end position="790"/>
    </location>
</feature>
<dbReference type="PANTHER" id="PTHR11818">
    <property type="entry name" value="BETA/GAMMA CRYSTALLIN"/>
    <property type="match status" value="1"/>
</dbReference>
<feature type="compositionally biased region" description="Basic and acidic residues" evidence="3">
    <location>
        <begin position="1455"/>
        <end position="1467"/>
    </location>
</feature>
<feature type="region of interest" description="Disordered" evidence="3">
    <location>
        <begin position="317"/>
        <end position="1471"/>
    </location>
</feature>
<feature type="compositionally biased region" description="Pro residues" evidence="3">
    <location>
        <begin position="1825"/>
        <end position="1839"/>
    </location>
</feature>
<feature type="compositionally biased region" description="Basic and acidic residues" evidence="3">
    <location>
        <begin position="1077"/>
        <end position="1097"/>
    </location>
</feature>
<feature type="compositionally biased region" description="Basic and acidic residues" evidence="3">
    <location>
        <begin position="921"/>
        <end position="932"/>
    </location>
</feature>
<feature type="compositionally biased region" description="Basic and acidic residues" evidence="3">
    <location>
        <begin position="17"/>
        <end position="30"/>
    </location>
</feature>
<dbReference type="Proteomes" id="UP000823561">
    <property type="component" value="Chromosome 19"/>
</dbReference>
<feature type="compositionally biased region" description="Basic and acidic residues" evidence="3">
    <location>
        <begin position="483"/>
        <end position="495"/>
    </location>
</feature>
<feature type="compositionally biased region" description="Polar residues" evidence="3">
    <location>
        <begin position="620"/>
        <end position="630"/>
    </location>
</feature>
<feature type="compositionally biased region" description="Basic and acidic residues" evidence="3">
    <location>
        <begin position="256"/>
        <end position="275"/>
    </location>
</feature>
<feature type="region of interest" description="Disordered" evidence="3">
    <location>
        <begin position="217"/>
        <end position="297"/>
    </location>
</feature>
<feature type="compositionally biased region" description="Basic and acidic residues" evidence="3">
    <location>
        <begin position="1335"/>
        <end position="1349"/>
    </location>
</feature>
<feature type="compositionally biased region" description="Basic and acidic residues" evidence="3">
    <location>
        <begin position="1390"/>
        <end position="1411"/>
    </location>
</feature>
<dbReference type="PANTHER" id="PTHR11818:SF2">
    <property type="entry name" value="BETA_GAMMA CRYSTALLIN DOMAIN-CONTAINING PROTEIN 1"/>
    <property type="match status" value="1"/>
</dbReference>
<evidence type="ECO:0000313" key="5">
    <source>
        <dbReference type="EMBL" id="KAG5265678.1"/>
    </source>
</evidence>
<feature type="compositionally biased region" description="Low complexity" evidence="3">
    <location>
        <begin position="832"/>
        <end position="847"/>
    </location>
</feature>
<feature type="compositionally biased region" description="Polar residues" evidence="3">
    <location>
        <begin position="1022"/>
        <end position="1037"/>
    </location>
</feature>
<feature type="region of interest" description="Disordered" evidence="3">
    <location>
        <begin position="1733"/>
        <end position="1762"/>
    </location>
</feature>
<feature type="domain" description="Beta/gamma crystallin 'Greek key'" evidence="4">
    <location>
        <begin position="2296"/>
        <end position="2340"/>
    </location>
</feature>
<feature type="compositionally biased region" description="Polar residues" evidence="3">
    <location>
        <begin position="746"/>
        <end position="755"/>
    </location>
</feature>